<dbReference type="GO" id="GO:0008234">
    <property type="term" value="F:cysteine-type peptidase activity"/>
    <property type="evidence" value="ECO:0007669"/>
    <property type="project" value="UniProtKB-KW"/>
</dbReference>
<accession>A0A0D4C4B2</accession>
<organism evidence="7 8">
    <name type="scientific">Psychromicrobium lacuslunae</name>
    <dbReference type="NCBI Taxonomy" id="1618207"/>
    <lineage>
        <taxon>Bacteria</taxon>
        <taxon>Bacillati</taxon>
        <taxon>Actinomycetota</taxon>
        <taxon>Actinomycetes</taxon>
        <taxon>Micrococcales</taxon>
        <taxon>Micrococcaceae</taxon>
        <taxon>Psychromicrobium</taxon>
    </lineage>
</organism>
<evidence type="ECO:0000256" key="4">
    <source>
        <dbReference type="ARBA" id="ARBA00022807"/>
    </source>
</evidence>
<dbReference type="InterPro" id="IPR051202">
    <property type="entry name" value="Peptidase_C40"/>
</dbReference>
<evidence type="ECO:0000256" key="3">
    <source>
        <dbReference type="ARBA" id="ARBA00022801"/>
    </source>
</evidence>
<dbReference type="PANTHER" id="PTHR47053:SF1">
    <property type="entry name" value="MUREIN DD-ENDOPEPTIDASE MEPH-RELATED"/>
    <property type="match status" value="1"/>
</dbReference>
<name>A0A0D4C4B2_9MICC</name>
<comment type="similarity">
    <text evidence="1">Belongs to the peptidase C40 family.</text>
</comment>
<dbReference type="PATRIC" id="fig|1618207.4.peg.3322"/>
<evidence type="ECO:0000256" key="2">
    <source>
        <dbReference type="ARBA" id="ARBA00022670"/>
    </source>
</evidence>
<evidence type="ECO:0000313" key="8">
    <source>
        <dbReference type="Proteomes" id="UP000061839"/>
    </source>
</evidence>
<dbReference type="KEGG" id="ari:UM93_16345"/>
<dbReference type="InterPro" id="IPR038765">
    <property type="entry name" value="Papain-like_cys_pep_sf"/>
</dbReference>
<dbReference type="PROSITE" id="PS51935">
    <property type="entry name" value="NLPC_P60"/>
    <property type="match status" value="1"/>
</dbReference>
<evidence type="ECO:0000256" key="1">
    <source>
        <dbReference type="ARBA" id="ARBA00007074"/>
    </source>
</evidence>
<protein>
    <submittedName>
        <fullName evidence="7">Glycoside hydrolase</fullName>
    </submittedName>
</protein>
<feature type="compositionally biased region" description="Low complexity" evidence="5">
    <location>
        <begin position="92"/>
        <end position="119"/>
    </location>
</feature>
<sequence length="234" mass="23331">MSKAVSSNAGSFGRQAAVVAVATGLVTSIGLPALAANADSTAAQDATRTTSDVAQTVSAAKNLNLKFEQAAATSTVEVNEVAAQAEKVEPVAPAASKPATASQTTQTPQAEAKAETAKAPAVSGNLSGVAASAYAGIGHAYVYGGTSPVTGWDCSGFVQWAYAQAGISIPRTNQWGVMVQTSTPKPGDLVVQNGGSHVAIYVGNGMEIGALNPSDGTQLTAVNAVGSAVFYTMP</sequence>
<keyword evidence="8" id="KW-1185">Reference proteome</keyword>
<dbReference type="SUPFAM" id="SSF54001">
    <property type="entry name" value="Cysteine proteinases"/>
    <property type="match status" value="1"/>
</dbReference>
<evidence type="ECO:0000313" key="7">
    <source>
        <dbReference type="EMBL" id="AJT43220.1"/>
    </source>
</evidence>
<dbReference type="STRING" id="1618207.UM93_16345"/>
<keyword evidence="3 7" id="KW-0378">Hydrolase</keyword>
<dbReference type="Pfam" id="PF00877">
    <property type="entry name" value="NLPC_P60"/>
    <property type="match status" value="1"/>
</dbReference>
<evidence type="ECO:0000259" key="6">
    <source>
        <dbReference type="PROSITE" id="PS51935"/>
    </source>
</evidence>
<dbReference type="HOGENOM" id="CLU_016043_1_4_11"/>
<proteinExistence type="inferred from homology"/>
<dbReference type="Gene3D" id="3.90.1720.10">
    <property type="entry name" value="endopeptidase domain like (from Nostoc punctiforme)"/>
    <property type="match status" value="1"/>
</dbReference>
<keyword evidence="4" id="KW-0788">Thiol protease</keyword>
<dbReference type="GO" id="GO:0006508">
    <property type="term" value="P:proteolysis"/>
    <property type="evidence" value="ECO:0007669"/>
    <property type="project" value="UniProtKB-KW"/>
</dbReference>
<feature type="region of interest" description="Disordered" evidence="5">
    <location>
        <begin position="89"/>
        <end position="119"/>
    </location>
</feature>
<dbReference type="EMBL" id="CP011005">
    <property type="protein sequence ID" value="AJT43220.1"/>
    <property type="molecule type" value="Genomic_DNA"/>
</dbReference>
<feature type="domain" description="NlpC/P60" evidence="6">
    <location>
        <begin position="123"/>
        <end position="234"/>
    </location>
</feature>
<dbReference type="AlphaFoldDB" id="A0A0D4C4B2"/>
<evidence type="ECO:0000256" key="5">
    <source>
        <dbReference type="SAM" id="MobiDB-lite"/>
    </source>
</evidence>
<reference evidence="7 8" key="1">
    <citation type="journal article" date="2015" name="Genome Announc.">
        <title>Complete Genome Sequencing of Protease-Producing Novel Arthrobacter sp. Strain IHBB 11108 Using PacBio Single-Molecule Real-Time Sequencing Technology.</title>
        <authorList>
            <person name="Kiran S."/>
            <person name="Swarnkar M.K."/>
            <person name="Pal M."/>
            <person name="Thakur R."/>
            <person name="Tewari R."/>
            <person name="Singh A.K."/>
            <person name="Gulati A."/>
        </authorList>
    </citation>
    <scope>NUCLEOTIDE SEQUENCE [LARGE SCALE GENOMIC DNA]</scope>
    <source>
        <strain evidence="7 8">IHBB 11108</strain>
    </source>
</reference>
<dbReference type="InterPro" id="IPR000064">
    <property type="entry name" value="NLP_P60_dom"/>
</dbReference>
<dbReference type="PANTHER" id="PTHR47053">
    <property type="entry name" value="MUREIN DD-ENDOPEPTIDASE MEPH-RELATED"/>
    <property type="match status" value="1"/>
</dbReference>
<gene>
    <name evidence="7" type="ORF">UM93_16345</name>
</gene>
<dbReference type="OrthoDB" id="9815778at2"/>
<dbReference type="Proteomes" id="UP000061839">
    <property type="component" value="Chromosome"/>
</dbReference>
<keyword evidence="2" id="KW-0645">Protease</keyword>